<name>A0A174DI41_9CLOT</name>
<dbReference type="AlphaFoldDB" id="A0A174DI41"/>
<protein>
    <recommendedName>
        <fullName evidence="3">Glycosyl hydrolase family 32 N-terminal domain-containing protein</fullName>
    </recommendedName>
</protein>
<evidence type="ECO:0008006" key="3">
    <source>
        <dbReference type="Google" id="ProtNLM"/>
    </source>
</evidence>
<organism evidence="1 2">
    <name type="scientific">Clostridium disporicum</name>
    <dbReference type="NCBI Taxonomy" id="84024"/>
    <lineage>
        <taxon>Bacteria</taxon>
        <taxon>Bacillati</taxon>
        <taxon>Bacillota</taxon>
        <taxon>Clostridia</taxon>
        <taxon>Eubacteriales</taxon>
        <taxon>Clostridiaceae</taxon>
        <taxon>Clostridium</taxon>
    </lineage>
</organism>
<evidence type="ECO:0000313" key="2">
    <source>
        <dbReference type="Proteomes" id="UP000095594"/>
    </source>
</evidence>
<proteinExistence type="predicted"/>
<dbReference type="RefSeq" id="WP_055264726.1">
    <property type="nucleotide sequence ID" value="NZ_CABIXQ010000007.1"/>
</dbReference>
<gene>
    <name evidence="1" type="ORF">ERS852471_01207</name>
</gene>
<dbReference type="Proteomes" id="UP000095594">
    <property type="component" value="Unassembled WGS sequence"/>
</dbReference>
<dbReference type="InterPro" id="IPR023296">
    <property type="entry name" value="Glyco_hydro_beta-prop_sf"/>
</dbReference>
<reference evidence="1 2" key="1">
    <citation type="submission" date="2015-09" db="EMBL/GenBank/DDBJ databases">
        <authorList>
            <consortium name="Pathogen Informatics"/>
        </authorList>
    </citation>
    <scope>NUCLEOTIDE SEQUENCE [LARGE SCALE GENOMIC DNA]</scope>
    <source>
        <strain evidence="1 2">2789STDY5834856</strain>
    </source>
</reference>
<accession>A0A174DI41</accession>
<sequence>MIIIVMILWEKIIKVNNLLNKEIEIKEYTDKNFEANGIGYLKISPYIGAGYQNVHPSLIYFDKTWNGYKYWLAITPYRKGNERLENPCVMCSNDLVNWNKPKGGTNPLVSTEDVKMYHYSDPQILFNNNKLEIWYRKRTRGILGDSEVILRKLSCDGMNWSKEEVLYSSQGTFNQFMSPVVIIENDKYCIWVVDWKNKKIKYYVSKNGTEWCFIRDIIISPIEGRYVWHMDIKKTRNGFEMYFSAALGEYDNQKIAYCYSEDNVTWSKPVIVMEKGKEGAFDEDFLYRPTFIDIDNNRYIMYSARDKKGNWHCSITTCTVSEPTKLKGMIVR</sequence>
<dbReference type="SUPFAM" id="SSF75005">
    <property type="entry name" value="Arabinanase/levansucrase/invertase"/>
    <property type="match status" value="2"/>
</dbReference>
<evidence type="ECO:0000313" key="1">
    <source>
        <dbReference type="EMBL" id="CUO25143.1"/>
    </source>
</evidence>
<dbReference type="EMBL" id="CYZX01000007">
    <property type="protein sequence ID" value="CUO25143.1"/>
    <property type="molecule type" value="Genomic_DNA"/>
</dbReference>
<dbReference type="Gene3D" id="2.115.10.20">
    <property type="entry name" value="Glycosyl hydrolase domain, family 43"/>
    <property type="match status" value="2"/>
</dbReference>